<accession>A0A6A6VN18</accession>
<evidence type="ECO:0000256" key="1">
    <source>
        <dbReference type="SAM" id="MobiDB-lite"/>
    </source>
</evidence>
<keyword evidence="2" id="KW-0812">Transmembrane</keyword>
<sequence>MRFYRVRTDYTSPPSTQFPTTLTQKTYPLPHRPHRSQQISYAHFQYHQKDYTMYHSPSHPSRALPVPAVIFIIATSIIFMLITIALLLTCYRRRKAQSKNPFANLGKAEAGQMQTNLNSGMTYTVAPIQQQWTSVNADVQPPPAYESVSSDVAKPDPVARKGSV</sequence>
<gene>
    <name evidence="3" type="ORF">M011DRAFT_10007</name>
</gene>
<keyword evidence="2" id="KW-1133">Transmembrane helix</keyword>
<keyword evidence="4" id="KW-1185">Reference proteome</keyword>
<feature type="compositionally biased region" description="Basic and acidic residues" evidence="1">
    <location>
        <begin position="153"/>
        <end position="164"/>
    </location>
</feature>
<dbReference type="AlphaFoldDB" id="A0A6A6VN18"/>
<dbReference type="Proteomes" id="UP000799440">
    <property type="component" value="Unassembled WGS sequence"/>
</dbReference>
<name>A0A6A6VN18_9PLEO</name>
<dbReference type="EMBL" id="MU006561">
    <property type="protein sequence ID" value="KAF2751935.1"/>
    <property type="molecule type" value="Genomic_DNA"/>
</dbReference>
<feature type="region of interest" description="Disordered" evidence="1">
    <location>
        <begin position="138"/>
        <end position="164"/>
    </location>
</feature>
<evidence type="ECO:0000313" key="4">
    <source>
        <dbReference type="Proteomes" id="UP000799440"/>
    </source>
</evidence>
<organism evidence="3 4">
    <name type="scientific">Sporormia fimetaria CBS 119925</name>
    <dbReference type="NCBI Taxonomy" id="1340428"/>
    <lineage>
        <taxon>Eukaryota</taxon>
        <taxon>Fungi</taxon>
        <taxon>Dikarya</taxon>
        <taxon>Ascomycota</taxon>
        <taxon>Pezizomycotina</taxon>
        <taxon>Dothideomycetes</taxon>
        <taxon>Pleosporomycetidae</taxon>
        <taxon>Pleosporales</taxon>
        <taxon>Sporormiaceae</taxon>
        <taxon>Sporormia</taxon>
    </lineage>
</organism>
<reference evidence="3" key="1">
    <citation type="journal article" date="2020" name="Stud. Mycol.">
        <title>101 Dothideomycetes genomes: a test case for predicting lifestyles and emergence of pathogens.</title>
        <authorList>
            <person name="Haridas S."/>
            <person name="Albert R."/>
            <person name="Binder M."/>
            <person name="Bloem J."/>
            <person name="Labutti K."/>
            <person name="Salamov A."/>
            <person name="Andreopoulos B."/>
            <person name="Baker S."/>
            <person name="Barry K."/>
            <person name="Bills G."/>
            <person name="Bluhm B."/>
            <person name="Cannon C."/>
            <person name="Castanera R."/>
            <person name="Culley D."/>
            <person name="Daum C."/>
            <person name="Ezra D."/>
            <person name="Gonzalez J."/>
            <person name="Henrissat B."/>
            <person name="Kuo A."/>
            <person name="Liang C."/>
            <person name="Lipzen A."/>
            <person name="Lutzoni F."/>
            <person name="Magnuson J."/>
            <person name="Mondo S."/>
            <person name="Nolan M."/>
            <person name="Ohm R."/>
            <person name="Pangilinan J."/>
            <person name="Park H.-J."/>
            <person name="Ramirez L."/>
            <person name="Alfaro M."/>
            <person name="Sun H."/>
            <person name="Tritt A."/>
            <person name="Yoshinaga Y."/>
            <person name="Zwiers L.-H."/>
            <person name="Turgeon B."/>
            <person name="Goodwin S."/>
            <person name="Spatafora J."/>
            <person name="Crous P."/>
            <person name="Grigoriev I."/>
        </authorList>
    </citation>
    <scope>NUCLEOTIDE SEQUENCE</scope>
    <source>
        <strain evidence="3">CBS 119925</strain>
    </source>
</reference>
<evidence type="ECO:0000313" key="3">
    <source>
        <dbReference type="EMBL" id="KAF2751935.1"/>
    </source>
</evidence>
<proteinExistence type="predicted"/>
<feature type="transmembrane region" description="Helical" evidence="2">
    <location>
        <begin position="68"/>
        <end position="91"/>
    </location>
</feature>
<keyword evidence="2" id="KW-0472">Membrane</keyword>
<protein>
    <submittedName>
        <fullName evidence="3">Uncharacterized protein</fullName>
    </submittedName>
</protein>
<evidence type="ECO:0000256" key="2">
    <source>
        <dbReference type="SAM" id="Phobius"/>
    </source>
</evidence>